<dbReference type="EMBL" id="DS549802">
    <property type="protein sequence ID" value="EDR24759.1"/>
    <property type="molecule type" value="Genomic_DNA"/>
</dbReference>
<accession>B0EL71</accession>
<sequence length="117" mass="14003">MNETHVSYCSSINDEKWKQIEKENGEMITYFFMNQKRLQTTIHPPVDTLIRNRFSDPPIIRTRDKCKKFMHKHIVHSKIVSKIRSFSHKTVYYCQILFVIGMLIVIIVFGYSFFIIL</sequence>
<dbReference type="RefSeq" id="XP_001738921.1">
    <property type="nucleotide sequence ID" value="XM_001738869.1"/>
</dbReference>
<keyword evidence="1" id="KW-0812">Transmembrane</keyword>
<dbReference type="VEuPathDB" id="AmoebaDB:EDI_207070"/>
<keyword evidence="1" id="KW-1133">Transmembrane helix</keyword>
<keyword evidence="1" id="KW-0472">Membrane</keyword>
<feature type="transmembrane region" description="Helical" evidence="1">
    <location>
        <begin position="91"/>
        <end position="116"/>
    </location>
</feature>
<evidence type="ECO:0000313" key="2">
    <source>
        <dbReference type="EMBL" id="EDR24759.1"/>
    </source>
</evidence>
<keyword evidence="3" id="KW-1185">Reference proteome</keyword>
<dbReference type="AlphaFoldDB" id="B0EL71"/>
<proteinExistence type="predicted"/>
<evidence type="ECO:0000256" key="1">
    <source>
        <dbReference type="SAM" id="Phobius"/>
    </source>
</evidence>
<name>B0EL71_ENTDS</name>
<gene>
    <name evidence="2" type="ORF">EDI_207070</name>
</gene>
<reference evidence="3" key="1">
    <citation type="submission" date="2007-12" db="EMBL/GenBank/DDBJ databases">
        <title>Annotation of Entamoeba dispar SAW760.</title>
        <authorList>
            <person name="Lorenzi H."/>
            <person name="Inman J."/>
            <person name="Schobel S."/>
            <person name="Amedeo P."/>
            <person name="Caler E."/>
        </authorList>
    </citation>
    <scope>NUCLEOTIDE SEQUENCE [LARGE SCALE GENOMIC DNA]</scope>
    <source>
        <strain evidence="3">ATCC PRA-260 / SAW760</strain>
    </source>
</reference>
<protein>
    <submittedName>
        <fullName evidence="2">Uncharacterized protein</fullName>
    </submittedName>
</protein>
<dbReference type="GeneID" id="5884030"/>
<dbReference type="KEGG" id="edi:EDI_207070"/>
<evidence type="ECO:0000313" key="3">
    <source>
        <dbReference type="Proteomes" id="UP000008076"/>
    </source>
</evidence>
<organism evidence="3">
    <name type="scientific">Entamoeba dispar (strain ATCC PRA-260 / SAW760)</name>
    <dbReference type="NCBI Taxonomy" id="370354"/>
    <lineage>
        <taxon>Eukaryota</taxon>
        <taxon>Amoebozoa</taxon>
        <taxon>Evosea</taxon>
        <taxon>Archamoebae</taxon>
        <taxon>Mastigamoebida</taxon>
        <taxon>Entamoebidae</taxon>
        <taxon>Entamoeba</taxon>
    </lineage>
</organism>
<dbReference type="Proteomes" id="UP000008076">
    <property type="component" value="Unassembled WGS sequence"/>
</dbReference>